<comment type="caution">
    <text evidence="2">The sequence shown here is derived from an EMBL/GenBank/DDBJ whole genome shotgun (WGS) entry which is preliminary data.</text>
</comment>
<dbReference type="EMBL" id="JYDW01000064">
    <property type="protein sequence ID" value="KRZ58055.1"/>
    <property type="molecule type" value="Genomic_DNA"/>
</dbReference>
<feature type="transmembrane region" description="Helical" evidence="1">
    <location>
        <begin position="27"/>
        <end position="55"/>
    </location>
</feature>
<accession>A0A0V1LFA4</accession>
<keyword evidence="1" id="KW-0812">Transmembrane</keyword>
<proteinExistence type="predicted"/>
<dbReference type="Proteomes" id="UP000054721">
    <property type="component" value="Unassembled WGS sequence"/>
</dbReference>
<name>A0A0V1LFA4_9BILA</name>
<dbReference type="AlphaFoldDB" id="A0A0V1LFA4"/>
<keyword evidence="1" id="KW-0472">Membrane</keyword>
<keyword evidence="1" id="KW-1133">Transmembrane helix</keyword>
<keyword evidence="3" id="KW-1185">Reference proteome</keyword>
<sequence length="130" mass="14852">MYTIYTLRRRITASEERTLVRDIAAGVFFKMIITSVMMISALSSKGVLAYFLAFFNIAKNIDEFNCAFKFTLSKMTKQVKFPIKSMLFHVAFSDFCPHVALGMLLPGNENVDFVNCAEIDAVWMELLKKQ</sequence>
<evidence type="ECO:0000313" key="3">
    <source>
        <dbReference type="Proteomes" id="UP000054721"/>
    </source>
</evidence>
<evidence type="ECO:0000256" key="1">
    <source>
        <dbReference type="SAM" id="Phobius"/>
    </source>
</evidence>
<gene>
    <name evidence="2" type="ORF">T02_1470</name>
</gene>
<dbReference type="OrthoDB" id="10360713at2759"/>
<organism evidence="2 3">
    <name type="scientific">Trichinella nativa</name>
    <dbReference type="NCBI Taxonomy" id="6335"/>
    <lineage>
        <taxon>Eukaryota</taxon>
        <taxon>Metazoa</taxon>
        <taxon>Ecdysozoa</taxon>
        <taxon>Nematoda</taxon>
        <taxon>Enoplea</taxon>
        <taxon>Dorylaimia</taxon>
        <taxon>Trichinellida</taxon>
        <taxon>Trichinellidae</taxon>
        <taxon>Trichinella</taxon>
    </lineage>
</organism>
<reference evidence="2 3" key="1">
    <citation type="submission" date="2015-05" db="EMBL/GenBank/DDBJ databases">
        <title>Evolution of Trichinella species and genotypes.</title>
        <authorList>
            <person name="Korhonen P.K."/>
            <person name="Edoardo P."/>
            <person name="Giuseppe L.R."/>
            <person name="Gasser R.B."/>
        </authorList>
    </citation>
    <scope>NUCLEOTIDE SEQUENCE [LARGE SCALE GENOMIC DNA]</scope>
    <source>
        <strain evidence="2">ISS10</strain>
    </source>
</reference>
<protein>
    <submittedName>
        <fullName evidence="2">Uncharacterized protein</fullName>
    </submittedName>
</protein>
<evidence type="ECO:0000313" key="2">
    <source>
        <dbReference type="EMBL" id="KRZ58055.1"/>
    </source>
</evidence>